<gene>
    <name evidence="1" type="ORF">SAMN04515668_0684</name>
</gene>
<dbReference type="EMBL" id="FOXS01000001">
    <property type="protein sequence ID" value="SFP88509.1"/>
    <property type="molecule type" value="Genomic_DNA"/>
</dbReference>
<sequence>MNEDDQKFIDSTLERVRSLHNNISNMWDAEAVAAFYYSVLTSTIARNGPEVSRPLLDVLAQVYESTAKSHVDLGRLTTGLNFGKEDQALSAQQEAE</sequence>
<name>A0A1I5TZS3_HYMAR</name>
<evidence type="ECO:0000313" key="1">
    <source>
        <dbReference type="EMBL" id="SFP88509.1"/>
    </source>
</evidence>
<keyword evidence="2" id="KW-1185">Reference proteome</keyword>
<dbReference type="AlphaFoldDB" id="A0A1I5TZS3"/>
<dbReference type="OrthoDB" id="885436at2"/>
<accession>A0A1I5TZS3</accession>
<organism evidence="1 2">
    <name type="scientific">Hymenobacter arizonensis</name>
    <name type="common">Siccationidurans arizonensis</name>
    <dbReference type="NCBI Taxonomy" id="1227077"/>
    <lineage>
        <taxon>Bacteria</taxon>
        <taxon>Pseudomonadati</taxon>
        <taxon>Bacteroidota</taxon>
        <taxon>Cytophagia</taxon>
        <taxon>Cytophagales</taxon>
        <taxon>Hymenobacteraceae</taxon>
        <taxon>Hymenobacter</taxon>
    </lineage>
</organism>
<reference evidence="2" key="1">
    <citation type="submission" date="2016-10" db="EMBL/GenBank/DDBJ databases">
        <authorList>
            <person name="Varghese N."/>
            <person name="Submissions S."/>
        </authorList>
    </citation>
    <scope>NUCLEOTIDE SEQUENCE [LARGE SCALE GENOMIC DNA]</scope>
    <source>
        <strain evidence="2">OR362-8,ATCC BAA-1266,JCM 13504</strain>
    </source>
</reference>
<evidence type="ECO:0000313" key="2">
    <source>
        <dbReference type="Proteomes" id="UP000199029"/>
    </source>
</evidence>
<dbReference type="Proteomes" id="UP000199029">
    <property type="component" value="Unassembled WGS sequence"/>
</dbReference>
<protein>
    <submittedName>
        <fullName evidence="1">Uncharacterized protein</fullName>
    </submittedName>
</protein>
<dbReference type="RefSeq" id="WP_092668951.1">
    <property type="nucleotide sequence ID" value="NZ_FOXS01000001.1"/>
</dbReference>
<proteinExistence type="predicted"/>